<comment type="caution">
    <text evidence="1">The sequence shown here is derived from an EMBL/GenBank/DDBJ whole genome shotgun (WGS) entry which is preliminary data.</text>
</comment>
<keyword evidence="2" id="KW-1185">Reference proteome</keyword>
<proteinExistence type="predicted"/>
<sequence length="362" mass="39970">MSPKYRATRKCSDAENLGLKPKSFRKMNRIGSSSTLRDSSLRRRNRVISGLPMPKSIMSSARRQKATQHKAATDHSSNYALPTPPESPMSMCVSPPPVKETQNRRVTLQFPKRLVRPQTKGVRHQTVAACDPEGLKEVPVHYVREALDTLAPRMLKVCSGIRAPRFMSPNALPKELVVFAQDLSAQMPTHLLAVYNKPENGTQANVILVPAHNVVLTAYCANMPRLPVSSPAPPSEKGGPIQLPVVPMNLPHPQSYGHIQQYLYTKDRVTFLMSMLPSIPPQAVFRGLSSAAVQYAKDLAMTVSTQKILAFLRNAHGIYRNMYALDVQEDVMWGLLNVAWEVLLTALALSAGTPQMAPLPLV</sequence>
<organism evidence="1 2">
    <name type="scientific">Irpex rosettiformis</name>
    <dbReference type="NCBI Taxonomy" id="378272"/>
    <lineage>
        <taxon>Eukaryota</taxon>
        <taxon>Fungi</taxon>
        <taxon>Dikarya</taxon>
        <taxon>Basidiomycota</taxon>
        <taxon>Agaricomycotina</taxon>
        <taxon>Agaricomycetes</taxon>
        <taxon>Polyporales</taxon>
        <taxon>Irpicaceae</taxon>
        <taxon>Irpex</taxon>
    </lineage>
</organism>
<protein>
    <submittedName>
        <fullName evidence="1">Uncharacterized protein</fullName>
    </submittedName>
</protein>
<reference evidence="1" key="1">
    <citation type="journal article" date="2021" name="Environ. Microbiol.">
        <title>Gene family expansions and transcriptome signatures uncover fungal adaptations to wood decay.</title>
        <authorList>
            <person name="Hage H."/>
            <person name="Miyauchi S."/>
            <person name="Viragh M."/>
            <person name="Drula E."/>
            <person name="Min B."/>
            <person name="Chaduli D."/>
            <person name="Navarro D."/>
            <person name="Favel A."/>
            <person name="Norest M."/>
            <person name="Lesage-Meessen L."/>
            <person name="Balint B."/>
            <person name="Merenyi Z."/>
            <person name="de Eugenio L."/>
            <person name="Morin E."/>
            <person name="Martinez A.T."/>
            <person name="Baldrian P."/>
            <person name="Stursova M."/>
            <person name="Martinez M.J."/>
            <person name="Novotny C."/>
            <person name="Magnuson J.K."/>
            <person name="Spatafora J.W."/>
            <person name="Maurice S."/>
            <person name="Pangilinan J."/>
            <person name="Andreopoulos W."/>
            <person name="LaButti K."/>
            <person name="Hundley H."/>
            <person name="Na H."/>
            <person name="Kuo A."/>
            <person name="Barry K."/>
            <person name="Lipzen A."/>
            <person name="Henrissat B."/>
            <person name="Riley R."/>
            <person name="Ahrendt S."/>
            <person name="Nagy L.G."/>
            <person name="Grigoriev I.V."/>
            <person name="Martin F."/>
            <person name="Rosso M.N."/>
        </authorList>
    </citation>
    <scope>NUCLEOTIDE SEQUENCE</scope>
    <source>
        <strain evidence="1">CBS 384.51</strain>
    </source>
</reference>
<dbReference type="Proteomes" id="UP001055072">
    <property type="component" value="Unassembled WGS sequence"/>
</dbReference>
<evidence type="ECO:0000313" key="2">
    <source>
        <dbReference type="Proteomes" id="UP001055072"/>
    </source>
</evidence>
<name>A0ACB8U5Q2_9APHY</name>
<gene>
    <name evidence="1" type="ORF">BDY19DRAFT_1047873</name>
</gene>
<dbReference type="EMBL" id="MU274910">
    <property type="protein sequence ID" value="KAI0089439.1"/>
    <property type="molecule type" value="Genomic_DNA"/>
</dbReference>
<evidence type="ECO:0000313" key="1">
    <source>
        <dbReference type="EMBL" id="KAI0089439.1"/>
    </source>
</evidence>
<accession>A0ACB8U5Q2</accession>